<dbReference type="Gene3D" id="1.10.10.60">
    <property type="entry name" value="Homeodomain-like"/>
    <property type="match status" value="1"/>
</dbReference>
<evidence type="ECO:0000259" key="5">
    <source>
        <dbReference type="PROSITE" id="PS50045"/>
    </source>
</evidence>
<evidence type="ECO:0000256" key="4">
    <source>
        <dbReference type="ARBA" id="ARBA00023163"/>
    </source>
</evidence>
<dbReference type="PROSITE" id="PS50045">
    <property type="entry name" value="SIGMA54_INTERACT_4"/>
    <property type="match status" value="1"/>
</dbReference>
<name>A0ABT9EDA0_9PROT</name>
<accession>A0ABT9EDA0</accession>
<dbReference type="Pfam" id="PF25601">
    <property type="entry name" value="AAA_lid_14"/>
    <property type="match status" value="1"/>
</dbReference>
<dbReference type="PROSITE" id="PS00688">
    <property type="entry name" value="SIGMA54_INTERACT_3"/>
    <property type="match status" value="1"/>
</dbReference>
<organism evidence="6 7">
    <name type="scientific">Paracraurococcus lichenis</name>
    <dbReference type="NCBI Taxonomy" id="3064888"/>
    <lineage>
        <taxon>Bacteria</taxon>
        <taxon>Pseudomonadati</taxon>
        <taxon>Pseudomonadota</taxon>
        <taxon>Alphaproteobacteria</taxon>
        <taxon>Acetobacterales</taxon>
        <taxon>Roseomonadaceae</taxon>
        <taxon>Paracraurococcus</taxon>
    </lineage>
</organism>
<dbReference type="SUPFAM" id="SSF46689">
    <property type="entry name" value="Homeodomain-like"/>
    <property type="match status" value="1"/>
</dbReference>
<sequence length="357" mass="38395">MAPKAHTGAAVGDPQRSADTDVQARLNAAVVAFGLVGHSPSFRAALDLLTKFAGCDAPVLLRGATGTGKELFARALHYLGRRAGHAFVPVNCGALPDTLLESELFGHVRGAFTDARTDRPGLVTSAEHGTLFLDEVDSLSPHGQIALLRFLQDREYRPVGGRSARTADVRVLAATNADLAALVVQGRFRQDLLFRLDILAMDLPCLAERPEDIPLLARHFAMRFATLYGRPVPVLDPAALAWLMANPWPGNVRELENVMHRAVLLAEDGRLALPGLSRRPGAAPAAEAGRLHAHGGLREVCARGRRETEERYLRGLIAETGGNVSEAARRAGVERRAMGRMLKHHGLVPGLPRPGPD</sequence>
<feature type="domain" description="Sigma-54 factor interaction" evidence="5">
    <location>
        <begin position="35"/>
        <end position="264"/>
    </location>
</feature>
<keyword evidence="1" id="KW-0547">Nucleotide-binding</keyword>
<dbReference type="EMBL" id="JAUTWS010000183">
    <property type="protein sequence ID" value="MDO9714197.1"/>
    <property type="molecule type" value="Genomic_DNA"/>
</dbReference>
<dbReference type="Gene3D" id="1.10.8.60">
    <property type="match status" value="1"/>
</dbReference>
<gene>
    <name evidence="6" type="ORF">Q7A36_38240</name>
</gene>
<dbReference type="RefSeq" id="WP_305109036.1">
    <property type="nucleotide sequence ID" value="NZ_JAUTWS010000183.1"/>
</dbReference>
<keyword evidence="7" id="KW-1185">Reference proteome</keyword>
<evidence type="ECO:0000256" key="3">
    <source>
        <dbReference type="ARBA" id="ARBA00023015"/>
    </source>
</evidence>
<comment type="caution">
    <text evidence="6">The sequence shown here is derived from an EMBL/GenBank/DDBJ whole genome shotgun (WGS) entry which is preliminary data.</text>
</comment>
<keyword evidence="4" id="KW-0804">Transcription</keyword>
<dbReference type="SMART" id="SM00382">
    <property type="entry name" value="AAA"/>
    <property type="match status" value="1"/>
</dbReference>
<dbReference type="Pfam" id="PF00158">
    <property type="entry name" value="Sigma54_activat"/>
    <property type="match status" value="1"/>
</dbReference>
<dbReference type="PANTHER" id="PTHR32071">
    <property type="entry name" value="TRANSCRIPTIONAL REGULATORY PROTEIN"/>
    <property type="match status" value="1"/>
</dbReference>
<dbReference type="InterPro" id="IPR027417">
    <property type="entry name" value="P-loop_NTPase"/>
</dbReference>
<keyword evidence="3" id="KW-0805">Transcription regulation</keyword>
<dbReference type="CDD" id="cd00009">
    <property type="entry name" value="AAA"/>
    <property type="match status" value="1"/>
</dbReference>
<dbReference type="InterPro" id="IPR009057">
    <property type="entry name" value="Homeodomain-like_sf"/>
</dbReference>
<dbReference type="Proteomes" id="UP001243009">
    <property type="component" value="Unassembled WGS sequence"/>
</dbReference>
<dbReference type="InterPro" id="IPR058031">
    <property type="entry name" value="AAA_lid_NorR"/>
</dbReference>
<evidence type="ECO:0000313" key="6">
    <source>
        <dbReference type="EMBL" id="MDO9714197.1"/>
    </source>
</evidence>
<dbReference type="InterPro" id="IPR002078">
    <property type="entry name" value="Sigma_54_int"/>
</dbReference>
<evidence type="ECO:0000256" key="1">
    <source>
        <dbReference type="ARBA" id="ARBA00022741"/>
    </source>
</evidence>
<dbReference type="PANTHER" id="PTHR32071:SF113">
    <property type="entry name" value="ALGINATE BIOSYNTHESIS TRANSCRIPTIONAL REGULATORY PROTEIN ALGB"/>
    <property type="match status" value="1"/>
</dbReference>
<evidence type="ECO:0000313" key="7">
    <source>
        <dbReference type="Proteomes" id="UP001243009"/>
    </source>
</evidence>
<dbReference type="Gene3D" id="3.40.50.300">
    <property type="entry name" value="P-loop containing nucleotide triphosphate hydrolases"/>
    <property type="match status" value="1"/>
</dbReference>
<dbReference type="InterPro" id="IPR025944">
    <property type="entry name" value="Sigma_54_int_dom_CS"/>
</dbReference>
<protein>
    <submittedName>
        <fullName evidence="6">Sigma-54 dependent transcriptional regulator</fullName>
    </submittedName>
</protein>
<proteinExistence type="predicted"/>
<keyword evidence="2" id="KW-0067">ATP-binding</keyword>
<dbReference type="SUPFAM" id="SSF52540">
    <property type="entry name" value="P-loop containing nucleoside triphosphate hydrolases"/>
    <property type="match status" value="1"/>
</dbReference>
<dbReference type="InterPro" id="IPR003593">
    <property type="entry name" value="AAA+_ATPase"/>
</dbReference>
<reference evidence="6 7" key="1">
    <citation type="submission" date="2023-08" db="EMBL/GenBank/DDBJ databases">
        <title>The draft genome sequence of Paracraurococcus sp. LOR1-02.</title>
        <authorList>
            <person name="Kingkaew E."/>
            <person name="Tanasupawat S."/>
        </authorList>
    </citation>
    <scope>NUCLEOTIDE SEQUENCE [LARGE SCALE GENOMIC DNA]</scope>
    <source>
        <strain evidence="6 7">LOR1-02</strain>
    </source>
</reference>
<evidence type="ECO:0000256" key="2">
    <source>
        <dbReference type="ARBA" id="ARBA00022840"/>
    </source>
</evidence>